<protein>
    <submittedName>
        <fullName evidence="2">Uncharacterized protein</fullName>
    </submittedName>
</protein>
<dbReference type="AlphaFoldDB" id="A0A7S1VMK8"/>
<organism evidence="2">
    <name type="scientific">Grammatophora oceanica</name>
    <dbReference type="NCBI Taxonomy" id="210454"/>
    <lineage>
        <taxon>Eukaryota</taxon>
        <taxon>Sar</taxon>
        <taxon>Stramenopiles</taxon>
        <taxon>Ochrophyta</taxon>
        <taxon>Bacillariophyta</taxon>
        <taxon>Fragilariophyceae</taxon>
        <taxon>Fragilariophycidae</taxon>
        <taxon>Rhabdonematales</taxon>
        <taxon>Grammatophoraceae</taxon>
        <taxon>Grammatophora</taxon>
    </lineage>
</organism>
<feature type="transmembrane region" description="Helical" evidence="1">
    <location>
        <begin position="25"/>
        <end position="44"/>
    </location>
</feature>
<sequence>MTSIADKKTELRVTVSSYPDSDFQFYFYGAVFCAIASYCIYCNLRSVPAPVLTFFTFFTFGFGMEFVSVAMKKFSSSELLIDSDTLVAKRTFCCCTTWRKTVKRCDMHPMIGVYQSLTTTPAANHAGRIYFIFTICVALLDGTGVSLLNEAYPYLRFLTKEDAEWLQAEIAAVLGVEIAREMVFCRLLSDWAEAARERNGGALPDLRN</sequence>
<accession>A0A7S1VMK8</accession>
<keyword evidence="1" id="KW-1133">Transmembrane helix</keyword>
<dbReference type="EMBL" id="HBGK01043496">
    <property type="protein sequence ID" value="CAD9303130.1"/>
    <property type="molecule type" value="Transcribed_RNA"/>
</dbReference>
<proteinExistence type="predicted"/>
<evidence type="ECO:0000313" key="2">
    <source>
        <dbReference type="EMBL" id="CAD9303130.1"/>
    </source>
</evidence>
<name>A0A7S1VMK8_9STRA</name>
<feature type="transmembrane region" description="Helical" evidence="1">
    <location>
        <begin position="129"/>
        <end position="148"/>
    </location>
</feature>
<evidence type="ECO:0000256" key="1">
    <source>
        <dbReference type="SAM" id="Phobius"/>
    </source>
</evidence>
<keyword evidence="1" id="KW-0472">Membrane</keyword>
<reference evidence="2" key="1">
    <citation type="submission" date="2021-01" db="EMBL/GenBank/DDBJ databases">
        <authorList>
            <person name="Corre E."/>
            <person name="Pelletier E."/>
            <person name="Niang G."/>
            <person name="Scheremetjew M."/>
            <person name="Finn R."/>
            <person name="Kale V."/>
            <person name="Holt S."/>
            <person name="Cochrane G."/>
            <person name="Meng A."/>
            <person name="Brown T."/>
            <person name="Cohen L."/>
        </authorList>
    </citation>
    <scope>NUCLEOTIDE SEQUENCE</scope>
    <source>
        <strain evidence="2">CCMP 410</strain>
    </source>
</reference>
<gene>
    <name evidence="2" type="ORF">GOCE00092_LOCUS22819</name>
</gene>
<keyword evidence="1" id="KW-0812">Transmembrane</keyword>
<feature type="transmembrane region" description="Helical" evidence="1">
    <location>
        <begin position="51"/>
        <end position="71"/>
    </location>
</feature>